<gene>
    <name evidence="2" type="ORF">POTOM_008099</name>
</gene>
<dbReference type="EMBL" id="JAAWWB010000003">
    <property type="protein sequence ID" value="KAG6786495.1"/>
    <property type="molecule type" value="Genomic_DNA"/>
</dbReference>
<organism evidence="2 3">
    <name type="scientific">Populus tomentosa</name>
    <name type="common">Chinese white poplar</name>
    <dbReference type="NCBI Taxonomy" id="118781"/>
    <lineage>
        <taxon>Eukaryota</taxon>
        <taxon>Viridiplantae</taxon>
        <taxon>Streptophyta</taxon>
        <taxon>Embryophyta</taxon>
        <taxon>Tracheophyta</taxon>
        <taxon>Spermatophyta</taxon>
        <taxon>Magnoliopsida</taxon>
        <taxon>eudicotyledons</taxon>
        <taxon>Gunneridae</taxon>
        <taxon>Pentapetalae</taxon>
        <taxon>rosids</taxon>
        <taxon>fabids</taxon>
        <taxon>Malpighiales</taxon>
        <taxon>Salicaceae</taxon>
        <taxon>Saliceae</taxon>
        <taxon>Populus</taxon>
    </lineage>
</organism>
<name>A0A8X8AGE7_POPTO</name>
<feature type="region of interest" description="Disordered" evidence="1">
    <location>
        <begin position="236"/>
        <end position="256"/>
    </location>
</feature>
<dbReference type="PANTHER" id="PTHR35744:SF2">
    <property type="entry name" value="OS06G0166200 PROTEIN"/>
    <property type="match status" value="1"/>
</dbReference>
<proteinExistence type="predicted"/>
<reference evidence="2" key="1">
    <citation type="journal article" date="2020" name="bioRxiv">
        <title>Hybrid origin of Populus tomentosa Carr. identified through genome sequencing and phylogenomic analysis.</title>
        <authorList>
            <person name="An X."/>
            <person name="Gao K."/>
            <person name="Chen Z."/>
            <person name="Li J."/>
            <person name="Yang X."/>
            <person name="Yang X."/>
            <person name="Zhou J."/>
            <person name="Guo T."/>
            <person name="Zhao T."/>
            <person name="Huang S."/>
            <person name="Miao D."/>
            <person name="Khan W.U."/>
            <person name="Rao P."/>
            <person name="Ye M."/>
            <person name="Lei B."/>
            <person name="Liao W."/>
            <person name="Wang J."/>
            <person name="Ji L."/>
            <person name="Li Y."/>
            <person name="Guo B."/>
            <person name="Mustafa N.S."/>
            <person name="Li S."/>
            <person name="Yun Q."/>
            <person name="Keller S.R."/>
            <person name="Mao J."/>
            <person name="Zhang R."/>
            <person name="Strauss S.H."/>
        </authorList>
    </citation>
    <scope>NUCLEOTIDE SEQUENCE</scope>
    <source>
        <strain evidence="2">GM15</strain>
        <tissue evidence="2">Leaf</tissue>
    </source>
</reference>
<dbReference type="PANTHER" id="PTHR35744">
    <property type="entry name" value="C2H2-TYPE DOMAIN-CONTAINING PROTEIN"/>
    <property type="match status" value="1"/>
</dbReference>
<keyword evidence="3" id="KW-1185">Reference proteome</keyword>
<evidence type="ECO:0000313" key="2">
    <source>
        <dbReference type="EMBL" id="KAG6786495.1"/>
    </source>
</evidence>
<accession>A0A8X8AGE7</accession>
<dbReference type="Proteomes" id="UP000886885">
    <property type="component" value="Chromosome 2A"/>
</dbReference>
<evidence type="ECO:0000313" key="3">
    <source>
        <dbReference type="Proteomes" id="UP000886885"/>
    </source>
</evidence>
<sequence>MVEDQHICVSERDLHFTNEPTPICKTIDTSHTTTTSLLTSNNNNKLALTSKQLEILERKGMVSPSEPYVCRVFWRKSELTRAGVYVKAAEDKPQAADWALKRQIEHSMSMRVDWDRDKASGRHADLWVPLIEVENGEVPEKDSVPKGRAKSEDLETDDGLFSVTDAKEDAFRKGKRKEGILISRIAEVQSTRQEEVLFGPVGLGLEDLFLTRSGKAQSSKGASDFVPVAKRVKKRGENLKLSDRRPGSLDCSGSLD</sequence>
<feature type="compositionally biased region" description="Basic and acidic residues" evidence="1">
    <location>
        <begin position="236"/>
        <end position="247"/>
    </location>
</feature>
<dbReference type="OrthoDB" id="3518456at2759"/>
<protein>
    <submittedName>
        <fullName evidence="2">Uncharacterized protein</fullName>
    </submittedName>
</protein>
<dbReference type="AlphaFoldDB" id="A0A8X8AGE7"/>
<comment type="caution">
    <text evidence="2">The sequence shown here is derived from an EMBL/GenBank/DDBJ whole genome shotgun (WGS) entry which is preliminary data.</text>
</comment>
<evidence type="ECO:0000256" key="1">
    <source>
        <dbReference type="SAM" id="MobiDB-lite"/>
    </source>
</evidence>